<evidence type="ECO:0000313" key="3">
    <source>
        <dbReference type="Proteomes" id="UP000216361"/>
    </source>
</evidence>
<feature type="chain" id="PRO_5012061346" evidence="1">
    <location>
        <begin position="25"/>
        <end position="159"/>
    </location>
</feature>
<dbReference type="AlphaFoldDB" id="A0A255XQP3"/>
<feature type="signal peptide" evidence="1">
    <location>
        <begin position="1"/>
        <end position="24"/>
    </location>
</feature>
<keyword evidence="3" id="KW-1185">Reference proteome</keyword>
<dbReference type="InterPro" id="IPR009959">
    <property type="entry name" value="Cyclase_SnoaL-like"/>
</dbReference>
<comment type="caution">
    <text evidence="2">The sequence shown here is derived from an EMBL/GenBank/DDBJ whole genome shotgun (WGS) entry which is preliminary data.</text>
</comment>
<dbReference type="Proteomes" id="UP000216361">
    <property type="component" value="Unassembled WGS sequence"/>
</dbReference>
<dbReference type="Pfam" id="PF07366">
    <property type="entry name" value="SnoaL"/>
    <property type="match status" value="1"/>
</dbReference>
<protein>
    <submittedName>
        <fullName evidence="2">Polyketide cyclase</fullName>
    </submittedName>
</protein>
<gene>
    <name evidence="2" type="ORF">CHR90_10450</name>
</gene>
<dbReference type="SUPFAM" id="SSF54427">
    <property type="entry name" value="NTF2-like"/>
    <property type="match status" value="1"/>
</dbReference>
<dbReference type="InterPro" id="IPR032710">
    <property type="entry name" value="NTF2-like_dom_sf"/>
</dbReference>
<dbReference type="PANTHER" id="PTHR38436:SF1">
    <property type="entry name" value="ESTER CYCLASE"/>
    <property type="match status" value="1"/>
</dbReference>
<proteinExistence type="predicted"/>
<keyword evidence="1" id="KW-0732">Signal</keyword>
<accession>A0A255XQP3</accession>
<dbReference type="EMBL" id="NOXS01000032">
    <property type="protein sequence ID" value="OYQ18674.1"/>
    <property type="molecule type" value="Genomic_DNA"/>
</dbReference>
<dbReference type="RefSeq" id="WP_094408937.1">
    <property type="nucleotide sequence ID" value="NZ_BMJZ01000001.1"/>
</dbReference>
<dbReference type="PANTHER" id="PTHR38436">
    <property type="entry name" value="POLYKETIDE CYCLASE SNOAL-LIKE DOMAIN"/>
    <property type="match status" value="1"/>
</dbReference>
<organism evidence="2 3">
    <name type="scientific">Elstera cyanobacteriorum</name>
    <dbReference type="NCBI Taxonomy" id="2022747"/>
    <lineage>
        <taxon>Bacteria</taxon>
        <taxon>Pseudomonadati</taxon>
        <taxon>Pseudomonadota</taxon>
        <taxon>Alphaproteobacteria</taxon>
        <taxon>Rhodospirillales</taxon>
        <taxon>Rhodospirillaceae</taxon>
        <taxon>Elstera</taxon>
    </lineage>
</organism>
<dbReference type="Gene3D" id="3.10.450.50">
    <property type="match status" value="1"/>
</dbReference>
<sequence>MRSVKAVFAAAGLAAGLAATPVEANDRAAVDGFYQLLNSLSAGNIAARAEAVLAPDWQSIGDYSGTSKSRDQIVGQFGSFATLMPDLKWDVKEVLQSGNRYIVRSQATATPAGPFMGVPVSGKSFNIMAIDIHTVENGKIKQSYHVEDWASALRQLSAK</sequence>
<evidence type="ECO:0000256" key="1">
    <source>
        <dbReference type="SAM" id="SignalP"/>
    </source>
</evidence>
<name>A0A255XQP3_9PROT</name>
<evidence type="ECO:0000313" key="2">
    <source>
        <dbReference type="EMBL" id="OYQ18674.1"/>
    </source>
</evidence>
<dbReference type="GO" id="GO:0030638">
    <property type="term" value="P:polyketide metabolic process"/>
    <property type="evidence" value="ECO:0007669"/>
    <property type="project" value="InterPro"/>
</dbReference>
<reference evidence="2 3" key="1">
    <citation type="submission" date="2017-07" db="EMBL/GenBank/DDBJ databases">
        <title>Elstera cyanobacteriorum sp. nov., a novel bacterium isolated from cyanobacterial aggregates in a eutrophic lake.</title>
        <authorList>
            <person name="Cai H."/>
        </authorList>
    </citation>
    <scope>NUCLEOTIDE SEQUENCE [LARGE SCALE GENOMIC DNA]</scope>
    <source>
        <strain evidence="2 3">TH019</strain>
    </source>
</reference>
<dbReference type="OrthoDB" id="8849037at2"/>